<dbReference type="PROSITE" id="PS50297">
    <property type="entry name" value="ANK_REP_REGION"/>
    <property type="match status" value="1"/>
</dbReference>
<feature type="repeat" description="ANK" evidence="3">
    <location>
        <begin position="1"/>
        <end position="30"/>
    </location>
</feature>
<proteinExistence type="predicted"/>
<evidence type="ECO:0000256" key="2">
    <source>
        <dbReference type="ARBA" id="ARBA00023043"/>
    </source>
</evidence>
<dbReference type="Gene3D" id="1.25.40.20">
    <property type="entry name" value="Ankyrin repeat-containing domain"/>
    <property type="match status" value="1"/>
</dbReference>
<feature type="non-terminal residue" evidence="4">
    <location>
        <position position="1"/>
    </location>
</feature>
<evidence type="ECO:0000256" key="3">
    <source>
        <dbReference type="PROSITE-ProRule" id="PRU00023"/>
    </source>
</evidence>
<keyword evidence="2 3" id="KW-0040">ANK repeat</keyword>
<dbReference type="PANTHER" id="PTHR24171">
    <property type="entry name" value="ANKYRIN REPEAT DOMAIN-CONTAINING PROTEIN 39-RELATED"/>
    <property type="match status" value="1"/>
</dbReference>
<dbReference type="SUPFAM" id="SSF48403">
    <property type="entry name" value="Ankyrin repeat"/>
    <property type="match status" value="1"/>
</dbReference>
<dbReference type="Proteomes" id="UP000800038">
    <property type="component" value="Unassembled WGS sequence"/>
</dbReference>
<keyword evidence="1" id="KW-0677">Repeat</keyword>
<dbReference type="PANTHER" id="PTHR24171:SF9">
    <property type="entry name" value="ANKYRIN REPEAT DOMAIN-CONTAINING PROTEIN 39"/>
    <property type="match status" value="1"/>
</dbReference>
<keyword evidence="5" id="KW-1185">Reference proteome</keyword>
<dbReference type="InterPro" id="IPR036770">
    <property type="entry name" value="Ankyrin_rpt-contain_sf"/>
</dbReference>
<dbReference type="InterPro" id="IPR002110">
    <property type="entry name" value="Ankyrin_rpt"/>
</dbReference>
<evidence type="ECO:0000256" key="1">
    <source>
        <dbReference type="ARBA" id="ARBA00022737"/>
    </source>
</evidence>
<dbReference type="PROSITE" id="PS50088">
    <property type="entry name" value="ANK_REPEAT"/>
    <property type="match status" value="1"/>
</dbReference>
<organism evidence="4 5">
    <name type="scientific">Clathrospora elynae</name>
    <dbReference type="NCBI Taxonomy" id="706981"/>
    <lineage>
        <taxon>Eukaryota</taxon>
        <taxon>Fungi</taxon>
        <taxon>Dikarya</taxon>
        <taxon>Ascomycota</taxon>
        <taxon>Pezizomycotina</taxon>
        <taxon>Dothideomycetes</taxon>
        <taxon>Pleosporomycetidae</taxon>
        <taxon>Pleosporales</taxon>
        <taxon>Diademaceae</taxon>
        <taxon>Clathrospora</taxon>
    </lineage>
</organism>
<dbReference type="PRINTS" id="PR01415">
    <property type="entry name" value="ANKYRIN"/>
</dbReference>
<gene>
    <name evidence="4" type="ORF">EJ02DRAFT_325715</name>
</gene>
<evidence type="ECO:0000313" key="5">
    <source>
        <dbReference type="Proteomes" id="UP000800038"/>
    </source>
</evidence>
<sequence>TPLHLAIRGNHSKSVCILLSSGADPNLDDYIGNIPIHFAAHSSFASILIAHGEDISAMNNQGQTPLQSILHSACLIRASWKQDLVVLIVNVLLDHGADLNAKDGSGATSLLFSLA</sequence>
<dbReference type="SMART" id="SM00248">
    <property type="entry name" value="ANK"/>
    <property type="match status" value="3"/>
</dbReference>
<evidence type="ECO:0000313" key="4">
    <source>
        <dbReference type="EMBL" id="KAF1946513.1"/>
    </source>
</evidence>
<dbReference type="AlphaFoldDB" id="A0A6A5T1R2"/>
<dbReference type="EMBL" id="ML976003">
    <property type="protein sequence ID" value="KAF1946513.1"/>
    <property type="molecule type" value="Genomic_DNA"/>
</dbReference>
<dbReference type="Pfam" id="PF12796">
    <property type="entry name" value="Ank_2"/>
    <property type="match status" value="1"/>
</dbReference>
<accession>A0A6A5T1R2</accession>
<protein>
    <submittedName>
        <fullName evidence="4">Ankyrin</fullName>
    </submittedName>
</protein>
<dbReference type="OrthoDB" id="3769352at2759"/>
<feature type="non-terminal residue" evidence="4">
    <location>
        <position position="115"/>
    </location>
</feature>
<name>A0A6A5T1R2_9PLEO</name>
<reference evidence="4" key="1">
    <citation type="journal article" date="2020" name="Stud. Mycol.">
        <title>101 Dothideomycetes genomes: a test case for predicting lifestyles and emergence of pathogens.</title>
        <authorList>
            <person name="Haridas S."/>
            <person name="Albert R."/>
            <person name="Binder M."/>
            <person name="Bloem J."/>
            <person name="Labutti K."/>
            <person name="Salamov A."/>
            <person name="Andreopoulos B."/>
            <person name="Baker S."/>
            <person name="Barry K."/>
            <person name="Bills G."/>
            <person name="Bluhm B."/>
            <person name="Cannon C."/>
            <person name="Castanera R."/>
            <person name="Culley D."/>
            <person name="Daum C."/>
            <person name="Ezra D."/>
            <person name="Gonzalez J."/>
            <person name="Henrissat B."/>
            <person name="Kuo A."/>
            <person name="Liang C."/>
            <person name="Lipzen A."/>
            <person name="Lutzoni F."/>
            <person name="Magnuson J."/>
            <person name="Mondo S."/>
            <person name="Nolan M."/>
            <person name="Ohm R."/>
            <person name="Pangilinan J."/>
            <person name="Park H.-J."/>
            <person name="Ramirez L."/>
            <person name="Alfaro M."/>
            <person name="Sun H."/>
            <person name="Tritt A."/>
            <person name="Yoshinaga Y."/>
            <person name="Zwiers L.-H."/>
            <person name="Turgeon B."/>
            <person name="Goodwin S."/>
            <person name="Spatafora J."/>
            <person name="Crous P."/>
            <person name="Grigoriev I."/>
        </authorList>
    </citation>
    <scope>NUCLEOTIDE SEQUENCE</scope>
    <source>
        <strain evidence="4">CBS 161.51</strain>
    </source>
</reference>